<gene>
    <name evidence="2" type="ORF">HDA30_000891</name>
</gene>
<accession>A0A7W7GNG1</accession>
<keyword evidence="3" id="KW-1185">Reference proteome</keyword>
<name>A0A7W7GNG1_9MICC</name>
<feature type="compositionally biased region" description="Basic and acidic residues" evidence="1">
    <location>
        <begin position="257"/>
        <end position="268"/>
    </location>
</feature>
<feature type="region of interest" description="Disordered" evidence="1">
    <location>
        <begin position="201"/>
        <end position="268"/>
    </location>
</feature>
<evidence type="ECO:0000313" key="3">
    <source>
        <dbReference type="Proteomes" id="UP000540191"/>
    </source>
</evidence>
<reference evidence="2 3" key="1">
    <citation type="submission" date="2020-08" db="EMBL/GenBank/DDBJ databases">
        <title>Sequencing the genomes of 1000 actinobacteria strains.</title>
        <authorList>
            <person name="Klenk H.-P."/>
        </authorList>
    </citation>
    <scope>NUCLEOTIDE SEQUENCE [LARGE SCALE GENOMIC DNA]</scope>
    <source>
        <strain evidence="2 3">DSM 23974</strain>
    </source>
</reference>
<proteinExistence type="predicted"/>
<evidence type="ECO:0000256" key="1">
    <source>
        <dbReference type="SAM" id="MobiDB-lite"/>
    </source>
</evidence>
<evidence type="ECO:0000313" key="2">
    <source>
        <dbReference type="EMBL" id="MBB4735383.1"/>
    </source>
</evidence>
<evidence type="ECO:0008006" key="4">
    <source>
        <dbReference type="Google" id="ProtNLM"/>
    </source>
</evidence>
<dbReference type="InterPro" id="IPR022183">
    <property type="entry name" value="DUF3710"/>
</dbReference>
<organism evidence="2 3">
    <name type="scientific">Micrococcus cohnii</name>
    <dbReference type="NCBI Taxonomy" id="993416"/>
    <lineage>
        <taxon>Bacteria</taxon>
        <taxon>Bacillati</taxon>
        <taxon>Actinomycetota</taxon>
        <taxon>Actinomycetes</taxon>
        <taxon>Micrococcales</taxon>
        <taxon>Micrococcaceae</taxon>
        <taxon>Micrococcus</taxon>
    </lineage>
</organism>
<dbReference type="Pfam" id="PF12502">
    <property type="entry name" value="DUF3710"/>
    <property type="match status" value="1"/>
</dbReference>
<protein>
    <recommendedName>
        <fullName evidence="4">DUF3710 domain-containing protein</fullName>
    </recommendedName>
</protein>
<comment type="caution">
    <text evidence="2">The sequence shown here is derived from an EMBL/GenBank/DDBJ whole genome shotgun (WGS) entry which is preliminary data.</text>
</comment>
<dbReference type="Proteomes" id="UP000540191">
    <property type="component" value="Unassembled WGS sequence"/>
</dbReference>
<sequence length="268" mass="29390">MIFGRNRNVRHEQITLPEELMDERDKIAAGLVASGESTDGPYDVKDRDTTEGYIDLGAVRVRAIKSMELRLDLEDKTKEVVAVTVKLGSSSLQVQAFAAPRRTGVWDELREDLSTTLGKTPGATVVEREGRFGTEVLGRMPAQMPDGSPGWTTLRFLGVDGPRWFVRGLIRGEAARSPEDSESLEQVFADLVIVRGDAPMAPRDLLPLHPPKNVKPVRRRRPGREAASGDAAQAPGQSASNRREGAPEQTARPAPELPERGPEITEIR</sequence>
<dbReference type="RefSeq" id="WP_158496017.1">
    <property type="nucleotide sequence ID" value="NZ_JACHNA010000001.1"/>
</dbReference>
<dbReference type="AlphaFoldDB" id="A0A7W7GNG1"/>
<dbReference type="EMBL" id="JACHNA010000001">
    <property type="protein sequence ID" value="MBB4735383.1"/>
    <property type="molecule type" value="Genomic_DNA"/>
</dbReference>